<evidence type="ECO:0000313" key="3">
    <source>
        <dbReference type="Proteomes" id="UP000758603"/>
    </source>
</evidence>
<dbReference type="PANTHER" id="PTHR28029">
    <property type="entry name" value="PROTEIN ILM1"/>
    <property type="match status" value="1"/>
</dbReference>
<feature type="transmembrane region" description="Helical" evidence="1">
    <location>
        <begin position="61"/>
        <end position="81"/>
    </location>
</feature>
<keyword evidence="3" id="KW-1185">Reference proteome</keyword>
<dbReference type="AlphaFoldDB" id="A0A9P8USB0"/>
<comment type="caution">
    <text evidence="2">The sequence shown here is derived from an EMBL/GenBank/DDBJ whole genome shotgun (WGS) entry which is preliminary data.</text>
</comment>
<name>A0A9P8USB0_9PEZI</name>
<sequence length="186" mass="20647">MALISAKTILTSLCLFHITLAYFFFTNPRSIADQAMVYLLGEAMGMPTTTAFNTPTPSTSLLGLVLLILGLSDMLSLSLPQEIWLVHHWSSQAPLRVFLFTSLAVVTFLTTPKGKRSGGRMSHPIALSGIGQGGGWDGLRNRVFFTLAFVEMMAWFWVWVTLQEEKKAFMNKKRRRSSGASRGIQS</sequence>
<dbReference type="InterPro" id="IPR018815">
    <property type="entry name" value="Incr_loss_mito_DNA_1"/>
</dbReference>
<gene>
    <name evidence="2" type="ORF">BKA67DRAFT_655809</name>
</gene>
<reference evidence="2" key="1">
    <citation type="journal article" date="2021" name="Nat. Commun.">
        <title>Genetic determinants of endophytism in the Arabidopsis root mycobiome.</title>
        <authorList>
            <person name="Mesny F."/>
            <person name="Miyauchi S."/>
            <person name="Thiergart T."/>
            <person name="Pickel B."/>
            <person name="Atanasova L."/>
            <person name="Karlsson M."/>
            <person name="Huettel B."/>
            <person name="Barry K.W."/>
            <person name="Haridas S."/>
            <person name="Chen C."/>
            <person name="Bauer D."/>
            <person name="Andreopoulos W."/>
            <person name="Pangilinan J."/>
            <person name="LaButti K."/>
            <person name="Riley R."/>
            <person name="Lipzen A."/>
            <person name="Clum A."/>
            <person name="Drula E."/>
            <person name="Henrissat B."/>
            <person name="Kohler A."/>
            <person name="Grigoriev I.V."/>
            <person name="Martin F.M."/>
            <person name="Hacquard S."/>
        </authorList>
    </citation>
    <scope>NUCLEOTIDE SEQUENCE</scope>
    <source>
        <strain evidence="2">MPI-SDFR-AT-0073</strain>
    </source>
</reference>
<dbReference type="PANTHER" id="PTHR28029:SF1">
    <property type="entry name" value="PROTEIN ILM1"/>
    <property type="match status" value="1"/>
</dbReference>
<feature type="transmembrane region" description="Helical" evidence="1">
    <location>
        <begin position="93"/>
        <end position="111"/>
    </location>
</feature>
<protein>
    <submittedName>
        <fullName evidence="2">Increased loss of mitochondrial DNA protein 1</fullName>
    </submittedName>
</protein>
<dbReference type="Proteomes" id="UP000758603">
    <property type="component" value="Unassembled WGS sequence"/>
</dbReference>
<feature type="transmembrane region" description="Helical" evidence="1">
    <location>
        <begin position="143"/>
        <end position="162"/>
    </location>
</feature>
<dbReference type="GeneID" id="70135720"/>
<evidence type="ECO:0000313" key="2">
    <source>
        <dbReference type="EMBL" id="KAH6657552.1"/>
    </source>
</evidence>
<feature type="transmembrane region" description="Helical" evidence="1">
    <location>
        <begin position="6"/>
        <end position="25"/>
    </location>
</feature>
<accession>A0A9P8USB0</accession>
<evidence type="ECO:0000256" key="1">
    <source>
        <dbReference type="SAM" id="Phobius"/>
    </source>
</evidence>
<dbReference type="EMBL" id="JAGPXC010000002">
    <property type="protein sequence ID" value="KAH6657552.1"/>
    <property type="molecule type" value="Genomic_DNA"/>
</dbReference>
<keyword evidence="1" id="KW-0812">Transmembrane</keyword>
<dbReference type="OrthoDB" id="5299849at2759"/>
<organism evidence="2 3">
    <name type="scientific">Truncatella angustata</name>
    <dbReference type="NCBI Taxonomy" id="152316"/>
    <lineage>
        <taxon>Eukaryota</taxon>
        <taxon>Fungi</taxon>
        <taxon>Dikarya</taxon>
        <taxon>Ascomycota</taxon>
        <taxon>Pezizomycotina</taxon>
        <taxon>Sordariomycetes</taxon>
        <taxon>Xylariomycetidae</taxon>
        <taxon>Amphisphaeriales</taxon>
        <taxon>Sporocadaceae</taxon>
        <taxon>Truncatella</taxon>
    </lineage>
</organism>
<proteinExistence type="predicted"/>
<dbReference type="RefSeq" id="XP_045961786.1">
    <property type="nucleotide sequence ID" value="XM_046106829.1"/>
</dbReference>
<keyword evidence="1" id="KW-0472">Membrane</keyword>
<keyword evidence="1" id="KW-1133">Transmembrane helix</keyword>
<dbReference type="Pfam" id="PF10311">
    <property type="entry name" value="Ilm1"/>
    <property type="match status" value="1"/>
</dbReference>